<dbReference type="InterPro" id="IPR015943">
    <property type="entry name" value="WD40/YVTN_repeat-like_dom_sf"/>
</dbReference>
<dbReference type="EMBL" id="DRQG01000020">
    <property type="protein sequence ID" value="HGY54458.1"/>
    <property type="molecule type" value="Genomic_DNA"/>
</dbReference>
<dbReference type="InterPro" id="IPR011047">
    <property type="entry name" value="Quinoprotein_ADH-like_sf"/>
</dbReference>
<comment type="caution">
    <text evidence="1">The sequence shown here is derived from an EMBL/GenBank/DDBJ whole genome shotgun (WGS) entry which is preliminary data.</text>
</comment>
<dbReference type="Proteomes" id="UP000885779">
    <property type="component" value="Unassembled WGS sequence"/>
</dbReference>
<dbReference type="InterPro" id="IPR013211">
    <property type="entry name" value="LVIVD"/>
</dbReference>
<evidence type="ECO:0000313" key="1">
    <source>
        <dbReference type="EMBL" id="HGY54458.1"/>
    </source>
</evidence>
<protein>
    <submittedName>
        <fullName evidence="1">T9SS type A sorting domain-containing protein</fullName>
    </submittedName>
</protein>
<dbReference type="Gene3D" id="2.60.40.4070">
    <property type="match status" value="1"/>
</dbReference>
<sequence>MVISLLGASLFAQNIPVSEHTVPLLANDLPETSSVNDSSNSLALIGRWGYGLNYASFIQDKYAYIGNGAVLSIRDYKSKKTLNEVLMERVITTIYANENLLFVGDKKDALHLFDISIADQPVKLSTLFVPGGSSDNRIRDMQVYNGYLYVSVLDSGILIFDVSDPVAPSIIATIETPFPCERFAIRDSIIYISGRNRGLFVYDISDPAHPFYRDDLQLGPNHSTAVYDVYVYKSYALLASGGSGLNIVNIANPDSVYFVTRFSSTAKSFSGEYNRLFIVDGDKGVDICNILFLPELHWIGHIEKKYSTTDAYVADNVLVTTDPYWGSKIYDVRYISDLKIIDSLRTGGIARRIAVRDSFLFVTNGQAGVFIVDVKDPAHPERISRIKSRDFCWDVDIDSNFAFVTDYRAGISIYNIEDMYNPVEVARIETYKNIDSDDIVARETFIKDNYLYIADARSGLRIFDISTAQNPVEIGSNSQYRGLVSIFVKDIGLFVRKRLAFTARGKRITAFDVDDPGNPSFYRLALYRETKGYQQQVVADENYAYYACDYSGVEIIPLQSSSNHKQFLTGGPAKGLCLEENTLYVANGISGVVVYDVKNKEKIKKTGYYVGGDKALGITVRDQYIYVADNEAGFYILKQNQQNLATENKTFVLYQNYPNPFNAGTTIPFYVKRSAVLTIDLYNILGKRIRRITKANYYPGYYQLQWDGLNEDGTPASSGLFFVRIFSDDALQSTKKIVLIR</sequence>
<dbReference type="SUPFAM" id="SSF50998">
    <property type="entry name" value="Quinoprotein alcohol dehydrogenase-like"/>
    <property type="match status" value="1"/>
</dbReference>
<gene>
    <name evidence="1" type="ORF">ENK44_02025</name>
</gene>
<dbReference type="AlphaFoldDB" id="A0A7V4TYE2"/>
<dbReference type="InterPro" id="IPR026444">
    <property type="entry name" value="Secre_tail"/>
</dbReference>
<reference evidence="1" key="1">
    <citation type="journal article" date="2020" name="mSystems">
        <title>Genome- and Community-Level Interaction Insights into Carbon Utilization and Element Cycling Functions of Hydrothermarchaeota in Hydrothermal Sediment.</title>
        <authorList>
            <person name="Zhou Z."/>
            <person name="Liu Y."/>
            <person name="Xu W."/>
            <person name="Pan J."/>
            <person name="Luo Z.H."/>
            <person name="Li M."/>
        </authorList>
    </citation>
    <scope>NUCLEOTIDE SEQUENCE [LARGE SCALE GENOMIC DNA]</scope>
    <source>
        <strain evidence="1">HyVt-577</strain>
    </source>
</reference>
<proteinExistence type="predicted"/>
<name>A0A7V4TYE2_CALAY</name>
<organism evidence="1">
    <name type="scientific">Caldithrix abyssi</name>
    <dbReference type="NCBI Taxonomy" id="187145"/>
    <lineage>
        <taxon>Bacteria</taxon>
        <taxon>Pseudomonadati</taxon>
        <taxon>Calditrichota</taxon>
        <taxon>Calditrichia</taxon>
        <taxon>Calditrichales</taxon>
        <taxon>Calditrichaceae</taxon>
        <taxon>Caldithrix</taxon>
    </lineage>
</organism>
<dbReference type="NCBIfam" id="TIGR04183">
    <property type="entry name" value="Por_Secre_tail"/>
    <property type="match status" value="1"/>
</dbReference>
<dbReference type="Pfam" id="PF08309">
    <property type="entry name" value="LVIVD"/>
    <property type="match status" value="6"/>
</dbReference>
<dbReference type="Gene3D" id="2.130.10.10">
    <property type="entry name" value="YVTN repeat-like/Quinoprotein amine dehydrogenase"/>
    <property type="match status" value="1"/>
</dbReference>
<accession>A0A7V4TYE2</accession>